<dbReference type="Proteomes" id="UP000317940">
    <property type="component" value="Unassembled WGS sequence"/>
</dbReference>
<sequence>MDDVDDSRDRFAVYGPAAAVPEAPALRAWHTAVSIGDGLALVTTVRSHPSNTDALNRTYRPGEINWNGSPLRRLSAGGGSNGRVTESHELFELPPGDLPEAIELTVHTTDGTPHTTRLRRL</sequence>
<reference evidence="1 2" key="1">
    <citation type="submission" date="2019-06" db="EMBL/GenBank/DDBJ databases">
        <title>Sequencing the genomes of 1000 actinobacteria strains.</title>
        <authorList>
            <person name="Klenk H.-P."/>
        </authorList>
    </citation>
    <scope>NUCLEOTIDE SEQUENCE [LARGE SCALE GENOMIC DNA]</scope>
    <source>
        <strain evidence="1 2">DSM 44826</strain>
    </source>
</reference>
<dbReference type="AlphaFoldDB" id="A0A561UIX2"/>
<protein>
    <submittedName>
        <fullName evidence="1">Uncharacterized protein</fullName>
    </submittedName>
</protein>
<dbReference type="EMBL" id="VIWT01000001">
    <property type="protein sequence ID" value="TWF99305.1"/>
    <property type="molecule type" value="Genomic_DNA"/>
</dbReference>
<proteinExistence type="predicted"/>
<evidence type="ECO:0000313" key="2">
    <source>
        <dbReference type="Proteomes" id="UP000317940"/>
    </source>
</evidence>
<organism evidence="1 2">
    <name type="scientific">Kitasatospora viridis</name>
    <dbReference type="NCBI Taxonomy" id="281105"/>
    <lineage>
        <taxon>Bacteria</taxon>
        <taxon>Bacillati</taxon>
        <taxon>Actinomycetota</taxon>
        <taxon>Actinomycetes</taxon>
        <taxon>Kitasatosporales</taxon>
        <taxon>Streptomycetaceae</taxon>
        <taxon>Kitasatospora</taxon>
    </lineage>
</organism>
<keyword evidence="2" id="KW-1185">Reference proteome</keyword>
<comment type="caution">
    <text evidence="1">The sequence shown here is derived from an EMBL/GenBank/DDBJ whole genome shotgun (WGS) entry which is preliminary data.</text>
</comment>
<name>A0A561UIX2_9ACTN</name>
<evidence type="ECO:0000313" key="1">
    <source>
        <dbReference type="EMBL" id="TWF99305.1"/>
    </source>
</evidence>
<accession>A0A561UIX2</accession>
<gene>
    <name evidence="1" type="ORF">FHX73_113148</name>
</gene>